<name>A0A0C9W664_9AGAM</name>
<evidence type="ECO:0000256" key="4">
    <source>
        <dbReference type="SAM" id="MobiDB-lite"/>
    </source>
</evidence>
<dbReference type="PANTHER" id="PTHR19848">
    <property type="entry name" value="WD40 REPEAT PROTEIN"/>
    <property type="match status" value="1"/>
</dbReference>
<dbReference type="Gene3D" id="2.130.10.10">
    <property type="entry name" value="YVTN repeat-like/Quinoprotein amine dehydrogenase"/>
    <property type="match status" value="1"/>
</dbReference>
<dbReference type="AlphaFoldDB" id="A0A0C9W664"/>
<dbReference type="InterPro" id="IPR020472">
    <property type="entry name" value="WD40_PAC1"/>
</dbReference>
<dbReference type="Proteomes" id="UP000053820">
    <property type="component" value="Unassembled WGS sequence"/>
</dbReference>
<feature type="repeat" description="WD" evidence="3">
    <location>
        <begin position="164"/>
        <end position="205"/>
    </location>
</feature>
<dbReference type="OrthoDB" id="674604at2759"/>
<dbReference type="PRINTS" id="PR00320">
    <property type="entry name" value="GPROTEINBRPT"/>
</dbReference>
<dbReference type="SMART" id="SM00320">
    <property type="entry name" value="WD40"/>
    <property type="match status" value="4"/>
</dbReference>
<feature type="repeat" description="WD" evidence="3">
    <location>
        <begin position="122"/>
        <end position="163"/>
    </location>
</feature>
<evidence type="ECO:0000256" key="1">
    <source>
        <dbReference type="ARBA" id="ARBA00022574"/>
    </source>
</evidence>
<dbReference type="Pfam" id="PF00400">
    <property type="entry name" value="WD40"/>
    <property type="match status" value="4"/>
</dbReference>
<dbReference type="InterPro" id="IPR019775">
    <property type="entry name" value="WD40_repeat_CS"/>
</dbReference>
<proteinExistence type="predicted"/>
<protein>
    <submittedName>
        <fullName evidence="5">Unplaced genomic scaffold scaffold_22, whole genome shotgun sequence</fullName>
    </submittedName>
</protein>
<sequence length="236" mass="26222">MTARAKFSEAPIASSSSTSTPNPNPSNHPDHNDKKFFEGHAKAMWAVAYTPDSIRIGTGAEDNLIRIWDSKTGAMLLELEGRSRAIYALSFLHDGTRLVSGSVDRMLCIWNPHDEKLVGKSWSAHSDTILAAVYSPDDTIIASASYDNLIRIWDANGRRKTLKIADHPDAVQSVSFSPDGTRLVSGYHNFKVRVFDVRTGALYLYGMQEFVAGPWERSEDIRTRWVGCLTRGTDFA</sequence>
<evidence type="ECO:0000313" key="5">
    <source>
        <dbReference type="EMBL" id="KIJ62338.1"/>
    </source>
</evidence>
<dbReference type="InterPro" id="IPR001680">
    <property type="entry name" value="WD40_rpt"/>
</dbReference>
<evidence type="ECO:0000313" key="6">
    <source>
        <dbReference type="Proteomes" id="UP000053820"/>
    </source>
</evidence>
<dbReference type="InterPro" id="IPR015943">
    <property type="entry name" value="WD40/YVTN_repeat-like_dom_sf"/>
</dbReference>
<feature type="compositionally biased region" description="Low complexity" evidence="4">
    <location>
        <begin position="14"/>
        <end position="27"/>
    </location>
</feature>
<dbReference type="InterPro" id="IPR036322">
    <property type="entry name" value="WD40_repeat_dom_sf"/>
</dbReference>
<keyword evidence="1 3" id="KW-0853">WD repeat</keyword>
<reference evidence="5 6" key="1">
    <citation type="submission" date="2014-04" db="EMBL/GenBank/DDBJ databases">
        <title>Evolutionary Origins and Diversification of the Mycorrhizal Mutualists.</title>
        <authorList>
            <consortium name="DOE Joint Genome Institute"/>
            <consortium name="Mycorrhizal Genomics Consortium"/>
            <person name="Kohler A."/>
            <person name="Kuo A."/>
            <person name="Nagy L.G."/>
            <person name="Floudas D."/>
            <person name="Copeland A."/>
            <person name="Barry K.W."/>
            <person name="Cichocki N."/>
            <person name="Veneault-Fourrey C."/>
            <person name="LaButti K."/>
            <person name="Lindquist E.A."/>
            <person name="Lipzen A."/>
            <person name="Lundell T."/>
            <person name="Morin E."/>
            <person name="Murat C."/>
            <person name="Riley R."/>
            <person name="Ohm R."/>
            <person name="Sun H."/>
            <person name="Tunlid A."/>
            <person name="Henrissat B."/>
            <person name="Grigoriev I.V."/>
            <person name="Hibbett D.S."/>
            <person name="Martin F."/>
        </authorList>
    </citation>
    <scope>NUCLEOTIDE SEQUENCE [LARGE SCALE GENOMIC DNA]</scope>
    <source>
        <strain evidence="5 6">MD-312</strain>
    </source>
</reference>
<feature type="region of interest" description="Disordered" evidence="4">
    <location>
        <begin position="1"/>
        <end position="34"/>
    </location>
</feature>
<evidence type="ECO:0000256" key="2">
    <source>
        <dbReference type="ARBA" id="ARBA00022737"/>
    </source>
</evidence>
<keyword evidence="2" id="KW-0677">Repeat</keyword>
<dbReference type="PROSITE" id="PS00678">
    <property type="entry name" value="WD_REPEATS_1"/>
    <property type="match status" value="1"/>
</dbReference>
<dbReference type="HOGENOM" id="CLU_1175559_0_0_1"/>
<evidence type="ECO:0000256" key="3">
    <source>
        <dbReference type="PROSITE-ProRule" id="PRU00221"/>
    </source>
</evidence>
<dbReference type="PROSITE" id="PS50082">
    <property type="entry name" value="WD_REPEATS_2"/>
    <property type="match status" value="4"/>
</dbReference>
<dbReference type="SUPFAM" id="SSF50978">
    <property type="entry name" value="WD40 repeat-like"/>
    <property type="match status" value="1"/>
</dbReference>
<feature type="repeat" description="WD" evidence="3">
    <location>
        <begin position="37"/>
        <end position="78"/>
    </location>
</feature>
<accession>A0A0C9W664</accession>
<feature type="repeat" description="WD" evidence="3">
    <location>
        <begin position="79"/>
        <end position="111"/>
    </location>
</feature>
<dbReference type="PANTHER" id="PTHR19848:SF8">
    <property type="entry name" value="F-BOX AND WD REPEAT DOMAIN CONTAINING 7"/>
    <property type="match status" value="1"/>
</dbReference>
<gene>
    <name evidence="5" type="ORF">HYDPIDRAFT_94723</name>
</gene>
<keyword evidence="6" id="KW-1185">Reference proteome</keyword>
<organism evidence="5 6">
    <name type="scientific">Hydnomerulius pinastri MD-312</name>
    <dbReference type="NCBI Taxonomy" id="994086"/>
    <lineage>
        <taxon>Eukaryota</taxon>
        <taxon>Fungi</taxon>
        <taxon>Dikarya</taxon>
        <taxon>Basidiomycota</taxon>
        <taxon>Agaricomycotina</taxon>
        <taxon>Agaricomycetes</taxon>
        <taxon>Agaricomycetidae</taxon>
        <taxon>Boletales</taxon>
        <taxon>Boletales incertae sedis</taxon>
        <taxon>Leucogyrophana</taxon>
    </lineage>
</organism>
<dbReference type="PROSITE" id="PS50294">
    <property type="entry name" value="WD_REPEATS_REGION"/>
    <property type="match status" value="4"/>
</dbReference>
<dbReference type="EMBL" id="KN839856">
    <property type="protein sequence ID" value="KIJ62338.1"/>
    <property type="molecule type" value="Genomic_DNA"/>
</dbReference>